<evidence type="ECO:0000313" key="1">
    <source>
        <dbReference type="EMBL" id="JAE10626.1"/>
    </source>
</evidence>
<protein>
    <submittedName>
        <fullName evidence="1">Uncharacterized protein</fullName>
    </submittedName>
</protein>
<dbReference type="AlphaFoldDB" id="A0A0A9FKK8"/>
<organism evidence="1">
    <name type="scientific">Arundo donax</name>
    <name type="common">Giant reed</name>
    <name type="synonym">Donax arundinaceus</name>
    <dbReference type="NCBI Taxonomy" id="35708"/>
    <lineage>
        <taxon>Eukaryota</taxon>
        <taxon>Viridiplantae</taxon>
        <taxon>Streptophyta</taxon>
        <taxon>Embryophyta</taxon>
        <taxon>Tracheophyta</taxon>
        <taxon>Spermatophyta</taxon>
        <taxon>Magnoliopsida</taxon>
        <taxon>Liliopsida</taxon>
        <taxon>Poales</taxon>
        <taxon>Poaceae</taxon>
        <taxon>PACMAD clade</taxon>
        <taxon>Arundinoideae</taxon>
        <taxon>Arundineae</taxon>
        <taxon>Arundo</taxon>
    </lineage>
</organism>
<reference evidence="1" key="2">
    <citation type="journal article" date="2015" name="Data Brief">
        <title>Shoot transcriptome of the giant reed, Arundo donax.</title>
        <authorList>
            <person name="Barrero R.A."/>
            <person name="Guerrero F.D."/>
            <person name="Moolhuijzen P."/>
            <person name="Goolsby J.A."/>
            <person name="Tidwell J."/>
            <person name="Bellgard S.E."/>
            <person name="Bellgard M.I."/>
        </authorList>
    </citation>
    <scope>NUCLEOTIDE SEQUENCE</scope>
    <source>
        <tissue evidence="1">Shoot tissue taken approximately 20 cm above the soil surface</tissue>
    </source>
</reference>
<sequence>MRFLDIGAVHFCIDPKHSPANLDCICIDATCYKFDIAPSLQANVSTRLKNSYYVESAICLQ</sequence>
<reference evidence="1" key="1">
    <citation type="submission" date="2014-09" db="EMBL/GenBank/DDBJ databases">
        <authorList>
            <person name="Magalhaes I.L.F."/>
            <person name="Oliveira U."/>
            <person name="Santos F.R."/>
            <person name="Vidigal T.H.D.A."/>
            <person name="Brescovit A.D."/>
            <person name="Santos A.J."/>
        </authorList>
    </citation>
    <scope>NUCLEOTIDE SEQUENCE</scope>
    <source>
        <tissue evidence="1">Shoot tissue taken approximately 20 cm above the soil surface</tissue>
    </source>
</reference>
<proteinExistence type="predicted"/>
<dbReference type="EMBL" id="GBRH01187270">
    <property type="protein sequence ID" value="JAE10626.1"/>
    <property type="molecule type" value="Transcribed_RNA"/>
</dbReference>
<accession>A0A0A9FKK8</accession>
<name>A0A0A9FKK8_ARUDO</name>